<dbReference type="PROSITE" id="PS50929">
    <property type="entry name" value="ABC_TM1F"/>
    <property type="match status" value="1"/>
</dbReference>
<dbReference type="GO" id="GO:0015421">
    <property type="term" value="F:ABC-type oligopeptide transporter activity"/>
    <property type="evidence" value="ECO:0007669"/>
    <property type="project" value="TreeGrafter"/>
</dbReference>
<dbReference type="EMBL" id="DXFP01000040">
    <property type="protein sequence ID" value="HIX02047.1"/>
    <property type="molecule type" value="Genomic_DNA"/>
</dbReference>
<dbReference type="PANTHER" id="PTHR43394">
    <property type="entry name" value="ATP-DEPENDENT PERMEASE MDL1, MITOCHONDRIAL"/>
    <property type="match status" value="1"/>
</dbReference>
<reference evidence="12" key="2">
    <citation type="submission" date="2021-04" db="EMBL/GenBank/DDBJ databases">
        <authorList>
            <person name="Gilroy R."/>
        </authorList>
    </citation>
    <scope>NUCLEOTIDE SEQUENCE</scope>
    <source>
        <strain evidence="12">6627</strain>
    </source>
</reference>
<feature type="transmembrane region" description="Helical" evidence="9">
    <location>
        <begin position="271"/>
        <end position="295"/>
    </location>
</feature>
<dbReference type="GO" id="GO:0005524">
    <property type="term" value="F:ATP binding"/>
    <property type="evidence" value="ECO:0007669"/>
    <property type="project" value="UniProtKB-KW"/>
</dbReference>
<dbReference type="Pfam" id="PF00664">
    <property type="entry name" value="ABC_membrane"/>
    <property type="match status" value="1"/>
</dbReference>
<organism evidence="12 13">
    <name type="scientific">Candidatus Ligilactobacillus excrementigallinarum</name>
    <dbReference type="NCBI Taxonomy" id="2838641"/>
    <lineage>
        <taxon>Bacteria</taxon>
        <taxon>Bacillati</taxon>
        <taxon>Bacillota</taxon>
        <taxon>Bacilli</taxon>
        <taxon>Lactobacillales</taxon>
        <taxon>Lactobacillaceae</taxon>
        <taxon>Ligilactobacillus</taxon>
    </lineage>
</organism>
<dbReference type="FunFam" id="3.40.50.300:FF:000854">
    <property type="entry name" value="Multidrug ABC transporter ATP-binding protein"/>
    <property type="match status" value="1"/>
</dbReference>
<dbReference type="Gene3D" id="1.20.1560.10">
    <property type="entry name" value="ABC transporter type 1, transmembrane domain"/>
    <property type="match status" value="1"/>
</dbReference>
<protein>
    <submittedName>
        <fullName evidence="12">ABC transporter ATP-binding protein/permease</fullName>
    </submittedName>
</protein>
<reference evidence="12" key="1">
    <citation type="journal article" date="2021" name="PeerJ">
        <title>Extensive microbial diversity within the chicken gut microbiome revealed by metagenomics and culture.</title>
        <authorList>
            <person name="Gilroy R."/>
            <person name="Ravi A."/>
            <person name="Getino M."/>
            <person name="Pursley I."/>
            <person name="Horton D.L."/>
            <person name="Alikhan N.F."/>
            <person name="Baker D."/>
            <person name="Gharbi K."/>
            <person name="Hall N."/>
            <person name="Watson M."/>
            <person name="Adriaenssens E.M."/>
            <person name="Foster-Nyarko E."/>
            <person name="Jarju S."/>
            <person name="Secka A."/>
            <person name="Antonio M."/>
            <person name="Oren A."/>
            <person name="Chaudhuri R.R."/>
            <person name="La Ragione R."/>
            <person name="Hildebrand F."/>
            <person name="Pallen M.J."/>
        </authorList>
    </citation>
    <scope>NUCLEOTIDE SEQUENCE</scope>
    <source>
        <strain evidence="12">6627</strain>
    </source>
</reference>
<keyword evidence="8 9" id="KW-0472">Membrane</keyword>
<evidence type="ECO:0000256" key="8">
    <source>
        <dbReference type="ARBA" id="ARBA00023136"/>
    </source>
</evidence>
<evidence type="ECO:0000313" key="13">
    <source>
        <dbReference type="Proteomes" id="UP000823963"/>
    </source>
</evidence>
<evidence type="ECO:0000256" key="4">
    <source>
        <dbReference type="ARBA" id="ARBA00022692"/>
    </source>
</evidence>
<sequence>MRKILKKRLPISQVVWSSIFLAIQVIATLYLPTLTSNIVNDGIAKGDIHYIWIAGIQMLGCSLISVAAAIFNSYFSAKGSQKLGQNLRSDVYRKVINYSHDEMEQIGTSSLVTRTTNDIMQIQNVALMFMRMMLMAPMMLVLASIMAYRKSPTLTLIFIIVLPIIAIIMALVIHFAGPLFGAMQQKLDKVNTVFREGLTGVRVIRAFRQDDFEQERFDKVNKDYTHNAIKVYNITGLMMPLMTVIMSMTNIGITLWGSHLIANQAIEVGNMIAFITYASQILMSFVMMSMVFVFIPRAQASAQRLNEVLDMETEIKDAQNPISLADKPSALDFDNVDFRYHDAQKDTLEGVNFKMKAGQTLAIIGGTGSGKSTLVNLIPRFYDATEGTVKINGVNVKDTTLHDVHEQVAFVPQKANLFTGTLRENMQYGNQNATDEEIWHALDIAQASDFVKELDGQLDAHVEQGGLNFSGGQRQRLAIARALVKKASVYVFDDSFSALDFKTDANLRHALKQDTEMQKHVVVIVGQRVSTVADADLIIVLDKGEMVGAGTHQELMQNNDVYKAIVDSQIREEKDGAANA</sequence>
<dbReference type="Gene3D" id="3.40.50.300">
    <property type="entry name" value="P-loop containing nucleotide triphosphate hydrolases"/>
    <property type="match status" value="1"/>
</dbReference>
<feature type="domain" description="ABC transporter" evidence="10">
    <location>
        <begin position="331"/>
        <end position="568"/>
    </location>
</feature>
<dbReference type="PANTHER" id="PTHR43394:SF1">
    <property type="entry name" value="ATP-BINDING CASSETTE SUB-FAMILY B MEMBER 10, MITOCHONDRIAL"/>
    <property type="match status" value="1"/>
</dbReference>
<dbReference type="Pfam" id="PF00005">
    <property type="entry name" value="ABC_tran"/>
    <property type="match status" value="1"/>
</dbReference>
<feature type="domain" description="ABC transmembrane type-1" evidence="11">
    <location>
        <begin position="15"/>
        <end position="297"/>
    </location>
</feature>
<evidence type="ECO:0000256" key="1">
    <source>
        <dbReference type="ARBA" id="ARBA00004651"/>
    </source>
</evidence>
<dbReference type="SUPFAM" id="SSF52540">
    <property type="entry name" value="P-loop containing nucleoside triphosphate hydrolases"/>
    <property type="match status" value="1"/>
</dbReference>
<dbReference type="InterPro" id="IPR003439">
    <property type="entry name" value="ABC_transporter-like_ATP-bd"/>
</dbReference>
<evidence type="ECO:0000256" key="5">
    <source>
        <dbReference type="ARBA" id="ARBA00022741"/>
    </source>
</evidence>
<keyword evidence="7 9" id="KW-1133">Transmembrane helix</keyword>
<dbReference type="PROSITE" id="PS50893">
    <property type="entry name" value="ABC_TRANSPORTER_2"/>
    <property type="match status" value="1"/>
</dbReference>
<keyword evidence="4 9" id="KW-0812">Transmembrane</keyword>
<keyword evidence="2" id="KW-0813">Transport</keyword>
<gene>
    <name evidence="12" type="ORF">H9861_04760</name>
</gene>
<dbReference type="SMART" id="SM00382">
    <property type="entry name" value="AAA"/>
    <property type="match status" value="1"/>
</dbReference>
<dbReference type="AlphaFoldDB" id="A0A9D1UX33"/>
<dbReference type="GO" id="GO:0016887">
    <property type="term" value="F:ATP hydrolysis activity"/>
    <property type="evidence" value="ECO:0007669"/>
    <property type="project" value="InterPro"/>
</dbReference>
<feature type="transmembrane region" description="Helical" evidence="9">
    <location>
        <begin position="231"/>
        <end position="251"/>
    </location>
</feature>
<dbReference type="Proteomes" id="UP000823963">
    <property type="component" value="Unassembled WGS sequence"/>
</dbReference>
<evidence type="ECO:0000313" key="12">
    <source>
        <dbReference type="EMBL" id="HIX02047.1"/>
    </source>
</evidence>
<feature type="transmembrane region" description="Helical" evidence="9">
    <location>
        <begin position="51"/>
        <end position="75"/>
    </location>
</feature>
<feature type="transmembrane region" description="Helical" evidence="9">
    <location>
        <begin position="12"/>
        <end position="31"/>
    </location>
</feature>
<feature type="transmembrane region" description="Helical" evidence="9">
    <location>
        <begin position="154"/>
        <end position="176"/>
    </location>
</feature>
<proteinExistence type="predicted"/>
<comment type="subcellular location">
    <subcellularLocation>
        <location evidence="1">Cell membrane</location>
        <topology evidence="1">Multi-pass membrane protein</topology>
    </subcellularLocation>
</comment>
<feature type="transmembrane region" description="Helical" evidence="9">
    <location>
        <begin position="129"/>
        <end position="148"/>
    </location>
</feature>
<dbReference type="InterPro" id="IPR039421">
    <property type="entry name" value="Type_1_exporter"/>
</dbReference>
<dbReference type="InterPro" id="IPR011527">
    <property type="entry name" value="ABC1_TM_dom"/>
</dbReference>
<dbReference type="InterPro" id="IPR003593">
    <property type="entry name" value="AAA+_ATPase"/>
</dbReference>
<name>A0A9D1UX33_9LACO</name>
<dbReference type="SUPFAM" id="SSF90123">
    <property type="entry name" value="ABC transporter transmembrane region"/>
    <property type="match status" value="1"/>
</dbReference>
<dbReference type="PROSITE" id="PS00211">
    <property type="entry name" value="ABC_TRANSPORTER_1"/>
    <property type="match status" value="1"/>
</dbReference>
<keyword evidence="5" id="KW-0547">Nucleotide-binding</keyword>
<keyword evidence="6 12" id="KW-0067">ATP-binding</keyword>
<dbReference type="InterPro" id="IPR036640">
    <property type="entry name" value="ABC1_TM_sf"/>
</dbReference>
<evidence type="ECO:0000256" key="3">
    <source>
        <dbReference type="ARBA" id="ARBA00022475"/>
    </source>
</evidence>
<evidence type="ECO:0000256" key="2">
    <source>
        <dbReference type="ARBA" id="ARBA00022448"/>
    </source>
</evidence>
<dbReference type="CDD" id="cd18548">
    <property type="entry name" value="ABC_6TM_Tm287_like"/>
    <property type="match status" value="1"/>
</dbReference>
<evidence type="ECO:0000256" key="9">
    <source>
        <dbReference type="SAM" id="Phobius"/>
    </source>
</evidence>
<keyword evidence="3" id="KW-1003">Cell membrane</keyword>
<evidence type="ECO:0000259" key="10">
    <source>
        <dbReference type="PROSITE" id="PS50893"/>
    </source>
</evidence>
<dbReference type="InterPro" id="IPR017871">
    <property type="entry name" value="ABC_transporter-like_CS"/>
</dbReference>
<evidence type="ECO:0000256" key="6">
    <source>
        <dbReference type="ARBA" id="ARBA00022840"/>
    </source>
</evidence>
<evidence type="ECO:0000259" key="11">
    <source>
        <dbReference type="PROSITE" id="PS50929"/>
    </source>
</evidence>
<comment type="caution">
    <text evidence="12">The sequence shown here is derived from an EMBL/GenBank/DDBJ whole genome shotgun (WGS) entry which is preliminary data.</text>
</comment>
<dbReference type="GO" id="GO:0005886">
    <property type="term" value="C:plasma membrane"/>
    <property type="evidence" value="ECO:0007669"/>
    <property type="project" value="UniProtKB-SubCell"/>
</dbReference>
<evidence type="ECO:0000256" key="7">
    <source>
        <dbReference type="ARBA" id="ARBA00022989"/>
    </source>
</evidence>
<dbReference type="InterPro" id="IPR027417">
    <property type="entry name" value="P-loop_NTPase"/>
</dbReference>
<accession>A0A9D1UX33</accession>